<dbReference type="CDD" id="cd02440">
    <property type="entry name" value="AdoMet_MTases"/>
    <property type="match status" value="1"/>
</dbReference>
<dbReference type="InterPro" id="IPR001845">
    <property type="entry name" value="HTH_ArsR_DNA-bd_dom"/>
</dbReference>
<gene>
    <name evidence="3" type="primary">rebM_2</name>
    <name evidence="3" type="ORF">Poly30_27900</name>
</gene>
<reference evidence="3 4" key="1">
    <citation type="submission" date="2019-02" db="EMBL/GenBank/DDBJ databases">
        <title>Deep-cultivation of Planctomycetes and their phenomic and genomic characterization uncovers novel biology.</title>
        <authorList>
            <person name="Wiegand S."/>
            <person name="Jogler M."/>
            <person name="Boedeker C."/>
            <person name="Pinto D."/>
            <person name="Vollmers J."/>
            <person name="Rivas-Marin E."/>
            <person name="Kohn T."/>
            <person name="Peeters S.H."/>
            <person name="Heuer A."/>
            <person name="Rast P."/>
            <person name="Oberbeckmann S."/>
            <person name="Bunk B."/>
            <person name="Jeske O."/>
            <person name="Meyerdierks A."/>
            <person name="Storesund J.E."/>
            <person name="Kallscheuer N."/>
            <person name="Luecker S."/>
            <person name="Lage O.M."/>
            <person name="Pohl T."/>
            <person name="Merkel B.J."/>
            <person name="Hornburger P."/>
            <person name="Mueller R.-W."/>
            <person name="Bruemmer F."/>
            <person name="Labrenz M."/>
            <person name="Spormann A.M."/>
            <person name="Op den Camp H."/>
            <person name="Overmann J."/>
            <person name="Amann R."/>
            <person name="Jetten M.S.M."/>
            <person name="Mascher T."/>
            <person name="Medema M.H."/>
            <person name="Devos D.P."/>
            <person name="Kaster A.-K."/>
            <person name="Ovreas L."/>
            <person name="Rohde M."/>
            <person name="Galperin M.Y."/>
            <person name="Jogler C."/>
        </authorList>
    </citation>
    <scope>NUCLEOTIDE SEQUENCE [LARGE SCALE GENOMIC DNA]</scope>
    <source>
        <strain evidence="3 4">Poly30</strain>
    </source>
</reference>
<keyword evidence="4" id="KW-1185">Reference proteome</keyword>
<dbReference type="PRINTS" id="PR00778">
    <property type="entry name" value="HTHARSR"/>
</dbReference>
<dbReference type="NCBIfam" id="NF033788">
    <property type="entry name" value="HTH_metalloreg"/>
    <property type="match status" value="1"/>
</dbReference>
<dbReference type="InterPro" id="IPR011991">
    <property type="entry name" value="ArsR-like_HTH"/>
</dbReference>
<dbReference type="RefSeq" id="WP_145198179.1">
    <property type="nucleotide sequence ID" value="NZ_CP036434.1"/>
</dbReference>
<dbReference type="GO" id="GO:0003700">
    <property type="term" value="F:DNA-binding transcription factor activity"/>
    <property type="evidence" value="ECO:0007669"/>
    <property type="project" value="InterPro"/>
</dbReference>
<dbReference type="SMART" id="SM00418">
    <property type="entry name" value="HTH_ARSR"/>
    <property type="match status" value="1"/>
</dbReference>
<accession>A0A518ET45</accession>
<dbReference type="EMBL" id="CP036434">
    <property type="protein sequence ID" value="QDV07270.1"/>
    <property type="molecule type" value="Genomic_DNA"/>
</dbReference>
<dbReference type="PANTHER" id="PTHR42912:SF93">
    <property type="entry name" value="N6-ADENOSINE-METHYLTRANSFERASE TMT1A"/>
    <property type="match status" value="1"/>
</dbReference>
<keyword evidence="3" id="KW-0489">Methyltransferase</keyword>
<dbReference type="Proteomes" id="UP000320390">
    <property type="component" value="Chromosome"/>
</dbReference>
<dbReference type="InterPro" id="IPR036390">
    <property type="entry name" value="WH_DNA-bd_sf"/>
</dbReference>
<evidence type="ECO:0000313" key="3">
    <source>
        <dbReference type="EMBL" id="QDV07270.1"/>
    </source>
</evidence>
<evidence type="ECO:0000313" key="4">
    <source>
        <dbReference type="Proteomes" id="UP000320390"/>
    </source>
</evidence>
<dbReference type="Pfam" id="PF01022">
    <property type="entry name" value="HTH_5"/>
    <property type="match status" value="1"/>
</dbReference>
<dbReference type="InterPro" id="IPR029063">
    <property type="entry name" value="SAM-dependent_MTases_sf"/>
</dbReference>
<dbReference type="InterPro" id="IPR036388">
    <property type="entry name" value="WH-like_DNA-bd_sf"/>
</dbReference>
<keyword evidence="3" id="KW-0808">Transferase</keyword>
<dbReference type="SUPFAM" id="SSF46785">
    <property type="entry name" value="Winged helix' DNA-binding domain"/>
    <property type="match status" value="1"/>
</dbReference>
<feature type="domain" description="HTH arsR-type" evidence="2">
    <location>
        <begin position="10"/>
        <end position="104"/>
    </location>
</feature>
<feature type="region of interest" description="Disordered" evidence="1">
    <location>
        <begin position="313"/>
        <end position="338"/>
    </location>
</feature>
<evidence type="ECO:0000256" key="1">
    <source>
        <dbReference type="SAM" id="MobiDB-lite"/>
    </source>
</evidence>
<dbReference type="EC" id="2.1.1.164" evidence="3"/>
<proteinExistence type="predicted"/>
<protein>
    <submittedName>
        <fullName evidence="3">Demethylrebeccamycin-D-glucose O-methyltransferase</fullName>
        <ecNumber evidence="3">2.1.1.164</ecNumber>
    </submittedName>
</protein>
<dbReference type="CDD" id="cd00090">
    <property type="entry name" value="HTH_ARSR"/>
    <property type="match status" value="1"/>
</dbReference>
<evidence type="ECO:0000259" key="2">
    <source>
        <dbReference type="PROSITE" id="PS50987"/>
    </source>
</evidence>
<sequence>MSTIAPTNSPSLASGGSTPALLKVLADSTRLRVLALLGVEELSVGELSRALAMAQSRVSNHLRVLRDHDLLTERRAGTSTFLRSAVASADATSPAARLWAAVAPDLGSIPEHESDRLRLASVLAERHADDRAFFDRMAGDWDKVGALFRTGEARQRAAASLLPAGLTLADLGCGTGYVARSLVGLCDRLICIDRSEGMLQEAESRLRKTAPESARLEFRQGELDALPLETGELDGATAAMVLHHLPELGPALREMRRVLKPGGTLSIIELMPHREAWMHAELGDRHLGLDPTSVQSELVRAGFEDVRVEPLDDRYCPQPSAADAPDSKDPSGASHAGISPPLIALPLYLVRGRNPRL</sequence>
<dbReference type="Gene3D" id="1.10.10.10">
    <property type="entry name" value="Winged helix-like DNA-binding domain superfamily/Winged helix DNA-binding domain"/>
    <property type="match status" value="1"/>
</dbReference>
<dbReference type="Pfam" id="PF08241">
    <property type="entry name" value="Methyltransf_11"/>
    <property type="match status" value="1"/>
</dbReference>
<organism evidence="3 4">
    <name type="scientific">Saltatorellus ferox</name>
    <dbReference type="NCBI Taxonomy" id="2528018"/>
    <lineage>
        <taxon>Bacteria</taxon>
        <taxon>Pseudomonadati</taxon>
        <taxon>Planctomycetota</taxon>
        <taxon>Planctomycetia</taxon>
        <taxon>Planctomycetia incertae sedis</taxon>
        <taxon>Saltatorellus</taxon>
    </lineage>
</organism>
<dbReference type="SUPFAM" id="SSF53335">
    <property type="entry name" value="S-adenosyl-L-methionine-dependent methyltransferases"/>
    <property type="match status" value="1"/>
</dbReference>
<name>A0A518ET45_9BACT</name>
<dbReference type="GO" id="GO:0102082">
    <property type="term" value="F:demethylrebeccamycin--D-glucose O-methyltransferase activity"/>
    <property type="evidence" value="ECO:0007669"/>
    <property type="project" value="UniProtKB-EC"/>
</dbReference>
<dbReference type="Gene3D" id="3.40.50.150">
    <property type="entry name" value="Vaccinia Virus protein VP39"/>
    <property type="match status" value="1"/>
</dbReference>
<dbReference type="GO" id="GO:0008757">
    <property type="term" value="F:S-adenosylmethionine-dependent methyltransferase activity"/>
    <property type="evidence" value="ECO:0007669"/>
    <property type="project" value="InterPro"/>
</dbReference>
<dbReference type="InterPro" id="IPR013216">
    <property type="entry name" value="Methyltransf_11"/>
</dbReference>
<dbReference type="GO" id="GO:0032259">
    <property type="term" value="P:methylation"/>
    <property type="evidence" value="ECO:0007669"/>
    <property type="project" value="UniProtKB-KW"/>
</dbReference>
<dbReference type="AlphaFoldDB" id="A0A518ET45"/>
<dbReference type="PANTHER" id="PTHR42912">
    <property type="entry name" value="METHYLTRANSFERASE"/>
    <property type="match status" value="1"/>
</dbReference>
<dbReference type="OrthoDB" id="278023at2"/>
<dbReference type="PROSITE" id="PS50987">
    <property type="entry name" value="HTH_ARSR_2"/>
    <property type="match status" value="1"/>
</dbReference>
<dbReference type="InterPro" id="IPR050508">
    <property type="entry name" value="Methyltransf_Superfamily"/>
</dbReference>